<evidence type="ECO:0000256" key="9">
    <source>
        <dbReference type="PROSITE-ProRule" id="PRU00042"/>
    </source>
</evidence>
<feature type="domain" description="C2H2-type" evidence="11">
    <location>
        <begin position="239"/>
        <end position="266"/>
    </location>
</feature>
<accession>A0AAD8CAM8</accession>
<evidence type="ECO:0000256" key="8">
    <source>
        <dbReference type="ARBA" id="ARBA00023242"/>
    </source>
</evidence>
<feature type="domain" description="C2H2-type" evidence="11">
    <location>
        <begin position="296"/>
        <end position="323"/>
    </location>
</feature>
<evidence type="ECO:0000256" key="3">
    <source>
        <dbReference type="ARBA" id="ARBA00022737"/>
    </source>
</evidence>
<dbReference type="AlphaFoldDB" id="A0AAD8CAM8"/>
<keyword evidence="13" id="KW-1185">Reference proteome</keyword>
<feature type="domain" description="C2H2-type" evidence="11">
    <location>
        <begin position="211"/>
        <end position="238"/>
    </location>
</feature>
<dbReference type="InterPro" id="IPR036236">
    <property type="entry name" value="Znf_C2H2_sf"/>
</dbReference>
<keyword evidence="3" id="KW-0677">Repeat</keyword>
<feature type="domain" description="C2H2-type" evidence="11">
    <location>
        <begin position="470"/>
        <end position="497"/>
    </location>
</feature>
<dbReference type="PANTHER" id="PTHR16515:SF49">
    <property type="entry name" value="GASTRULA ZINC FINGER PROTEIN XLCGF49.1-LIKE-RELATED"/>
    <property type="match status" value="1"/>
</dbReference>
<feature type="domain" description="C2H2-type" evidence="11">
    <location>
        <begin position="442"/>
        <end position="469"/>
    </location>
</feature>
<feature type="compositionally biased region" description="Basic and acidic residues" evidence="10">
    <location>
        <begin position="404"/>
        <end position="418"/>
    </location>
</feature>
<feature type="domain" description="C2H2-type" evidence="11">
    <location>
        <begin position="498"/>
        <end position="525"/>
    </location>
</feature>
<feature type="domain" description="C2H2-type" evidence="11">
    <location>
        <begin position="352"/>
        <end position="379"/>
    </location>
</feature>
<evidence type="ECO:0000256" key="4">
    <source>
        <dbReference type="ARBA" id="ARBA00022771"/>
    </source>
</evidence>
<feature type="domain" description="C2H2-type" evidence="11">
    <location>
        <begin position="267"/>
        <end position="294"/>
    </location>
</feature>
<dbReference type="GO" id="GO:0005634">
    <property type="term" value="C:nucleus"/>
    <property type="evidence" value="ECO:0007669"/>
    <property type="project" value="UniProtKB-SubCell"/>
</dbReference>
<protein>
    <submittedName>
        <fullName evidence="12">Zinc finger protein 708</fullName>
    </submittedName>
</protein>
<comment type="caution">
    <text evidence="12">The sequence shown here is derived from an EMBL/GenBank/DDBJ whole genome shotgun (WGS) entry which is preliminary data.</text>
</comment>
<dbReference type="GO" id="GO:0006357">
    <property type="term" value="P:regulation of transcription by RNA polymerase II"/>
    <property type="evidence" value="ECO:0007669"/>
    <property type="project" value="UniProtKB-ARBA"/>
</dbReference>
<dbReference type="PROSITE" id="PS00028">
    <property type="entry name" value="ZINC_FINGER_C2H2_1"/>
    <property type="match status" value="12"/>
</dbReference>
<name>A0AAD8CAM8_BIOPF</name>
<feature type="domain" description="C2H2-type" evidence="11">
    <location>
        <begin position="526"/>
        <end position="553"/>
    </location>
</feature>
<keyword evidence="7" id="KW-0804">Transcription</keyword>
<dbReference type="Pfam" id="PF00096">
    <property type="entry name" value="zf-C2H2"/>
    <property type="match status" value="10"/>
</dbReference>
<evidence type="ECO:0000313" key="13">
    <source>
        <dbReference type="Proteomes" id="UP001233172"/>
    </source>
</evidence>
<dbReference type="FunFam" id="3.30.160.60:FF:000557">
    <property type="entry name" value="zinc finger and SCAN domain-containing protein 29"/>
    <property type="match status" value="1"/>
</dbReference>
<feature type="compositionally biased region" description="Polar residues" evidence="10">
    <location>
        <begin position="389"/>
        <end position="403"/>
    </location>
</feature>
<dbReference type="InterPro" id="IPR013087">
    <property type="entry name" value="Znf_C2H2_type"/>
</dbReference>
<keyword evidence="8" id="KW-0539">Nucleus</keyword>
<dbReference type="GO" id="GO:0008270">
    <property type="term" value="F:zinc ion binding"/>
    <property type="evidence" value="ECO:0007669"/>
    <property type="project" value="UniProtKB-KW"/>
</dbReference>
<dbReference type="EMBL" id="JASAOG010000004">
    <property type="protein sequence ID" value="KAK0068784.1"/>
    <property type="molecule type" value="Genomic_DNA"/>
</dbReference>
<comment type="subcellular location">
    <subcellularLocation>
        <location evidence="1">Nucleus</location>
    </subcellularLocation>
</comment>
<dbReference type="Gene3D" id="3.30.160.60">
    <property type="entry name" value="Classic Zinc Finger"/>
    <property type="match status" value="12"/>
</dbReference>
<evidence type="ECO:0000256" key="2">
    <source>
        <dbReference type="ARBA" id="ARBA00022723"/>
    </source>
</evidence>
<keyword evidence="6" id="KW-0805">Transcription regulation</keyword>
<dbReference type="SMART" id="SM00355">
    <property type="entry name" value="ZnF_C2H2"/>
    <property type="match status" value="13"/>
</dbReference>
<evidence type="ECO:0000256" key="5">
    <source>
        <dbReference type="ARBA" id="ARBA00022833"/>
    </source>
</evidence>
<evidence type="ECO:0000256" key="10">
    <source>
        <dbReference type="SAM" id="MobiDB-lite"/>
    </source>
</evidence>
<feature type="domain" description="C2H2-type" evidence="11">
    <location>
        <begin position="324"/>
        <end position="351"/>
    </location>
</feature>
<evidence type="ECO:0000313" key="12">
    <source>
        <dbReference type="EMBL" id="KAK0068784.1"/>
    </source>
</evidence>
<dbReference type="FunFam" id="3.30.160.60:FF:001289">
    <property type="entry name" value="Zinc finger protein 574"/>
    <property type="match status" value="1"/>
</dbReference>
<evidence type="ECO:0000256" key="6">
    <source>
        <dbReference type="ARBA" id="ARBA00023015"/>
    </source>
</evidence>
<feature type="domain" description="C2H2-type" evidence="11">
    <location>
        <begin position="582"/>
        <end position="608"/>
    </location>
</feature>
<dbReference type="FunFam" id="3.30.160.60:FF:000012">
    <property type="entry name" value="RB-associated KRAB zinc finger protein-like"/>
    <property type="match status" value="1"/>
</dbReference>
<feature type="domain" description="C2H2-type" evidence="11">
    <location>
        <begin position="184"/>
        <end position="207"/>
    </location>
</feature>
<reference evidence="12" key="1">
    <citation type="journal article" date="2023" name="PLoS Negl. Trop. Dis.">
        <title>A genome sequence for Biomphalaria pfeifferi, the major vector snail for the human-infecting parasite Schistosoma mansoni.</title>
        <authorList>
            <person name="Bu L."/>
            <person name="Lu L."/>
            <person name="Laidemitt M.R."/>
            <person name="Zhang S.M."/>
            <person name="Mutuku M."/>
            <person name="Mkoji G."/>
            <person name="Steinauer M."/>
            <person name="Loker E.S."/>
        </authorList>
    </citation>
    <scope>NUCLEOTIDE SEQUENCE</scope>
    <source>
        <strain evidence="12">KasaAsao</strain>
    </source>
</reference>
<dbReference type="FunFam" id="3.30.160.60:FF:000303">
    <property type="entry name" value="Zinc finger protein 41"/>
    <property type="match status" value="1"/>
</dbReference>
<dbReference type="GO" id="GO:1990837">
    <property type="term" value="F:sequence-specific double-stranded DNA binding"/>
    <property type="evidence" value="ECO:0007669"/>
    <property type="project" value="UniProtKB-ARBA"/>
</dbReference>
<organism evidence="12 13">
    <name type="scientific">Biomphalaria pfeifferi</name>
    <name type="common">Bloodfluke planorb</name>
    <name type="synonym">Freshwater snail</name>
    <dbReference type="NCBI Taxonomy" id="112525"/>
    <lineage>
        <taxon>Eukaryota</taxon>
        <taxon>Metazoa</taxon>
        <taxon>Spiralia</taxon>
        <taxon>Lophotrochozoa</taxon>
        <taxon>Mollusca</taxon>
        <taxon>Gastropoda</taxon>
        <taxon>Heterobranchia</taxon>
        <taxon>Euthyneura</taxon>
        <taxon>Panpulmonata</taxon>
        <taxon>Hygrophila</taxon>
        <taxon>Lymnaeoidea</taxon>
        <taxon>Planorbidae</taxon>
        <taxon>Biomphalaria</taxon>
    </lineage>
</organism>
<dbReference type="FunFam" id="3.30.160.60:FF:000086">
    <property type="entry name" value="transcription factor E4F1 isoform X1"/>
    <property type="match status" value="1"/>
</dbReference>
<keyword evidence="4 9" id="KW-0863">Zinc-finger</keyword>
<sequence>MTDKDLTMNVDKVVAVENTSTLKIEGDNSENIEVKLIYNEESNSYELQISDLIGQMAPDTELIIISEVEDNQIDEHKGITYIDARDLSSLGNVVLNKNVKQTDGACNTTIVYTSENIKQEEIQAEDINQEILYQISESKQIPHSKNEEIDIKPNLSKIEPVLFIDNSDNSKSGQKPETIEVKVFVCEHCVETFTSSADLVNHKLSAHKSLIECEICNKQFLDSNVFKAHMLLHAMKKNFKCETCNKIFTQKGLFNKHQLLHSSKKPSVCETCGKTFSNHGYLIKHQQIHSAGEKQFQCEHCSKVFLHETYLKKHILVHTGDKPFECETCHATFAQKHLLEAHTLKHTGTKPFACDLCSKTFCQKRTLDKHLALHHEELKKIDCDTVPTPSNEVVNTADNPSNEIKTEETPSSESKTDETSGVEAIKFTIKKKDPDLTSENNYVCEICNKSFSYKGSWKTHKVIHLKEKPYSCDVCHKTFSFKGNLKTHKAIHLEDRPYKCGLCSKAFAQSGELKRHLLMHTGEKPYLCDICSKAFSHGSYLKKHKLVHRDEKPFKCECCTKVFSRQGYLKDHMLVHTGEKKFKCECGKAFSRSGYLKRHRVLHNGHIADDNDMIQEL</sequence>
<dbReference type="SUPFAM" id="SSF57667">
    <property type="entry name" value="beta-beta-alpha zinc fingers"/>
    <property type="match status" value="8"/>
</dbReference>
<dbReference type="Proteomes" id="UP001233172">
    <property type="component" value="Unassembled WGS sequence"/>
</dbReference>
<evidence type="ECO:0000259" key="11">
    <source>
        <dbReference type="PROSITE" id="PS50157"/>
    </source>
</evidence>
<gene>
    <name evidence="12" type="ORF">Bpfe_001747</name>
</gene>
<feature type="domain" description="C2H2-type" evidence="11">
    <location>
        <begin position="554"/>
        <end position="581"/>
    </location>
</feature>
<reference evidence="12" key="2">
    <citation type="submission" date="2023-04" db="EMBL/GenBank/DDBJ databases">
        <authorList>
            <person name="Bu L."/>
            <person name="Lu L."/>
            <person name="Laidemitt M.R."/>
            <person name="Zhang S.M."/>
            <person name="Mutuku M."/>
            <person name="Mkoji G."/>
            <person name="Steinauer M."/>
            <person name="Loker E.S."/>
        </authorList>
    </citation>
    <scope>NUCLEOTIDE SEQUENCE</scope>
    <source>
        <strain evidence="12">KasaAsao</strain>
        <tissue evidence="12">Whole Snail</tissue>
    </source>
</reference>
<dbReference type="InterPro" id="IPR050331">
    <property type="entry name" value="Zinc_finger"/>
</dbReference>
<feature type="region of interest" description="Disordered" evidence="10">
    <location>
        <begin position="389"/>
        <end position="420"/>
    </location>
</feature>
<evidence type="ECO:0000256" key="1">
    <source>
        <dbReference type="ARBA" id="ARBA00004123"/>
    </source>
</evidence>
<dbReference type="Pfam" id="PF12874">
    <property type="entry name" value="zf-met"/>
    <property type="match status" value="1"/>
</dbReference>
<dbReference type="FunFam" id="3.30.160.60:FF:000100">
    <property type="entry name" value="Zinc finger 45-like"/>
    <property type="match status" value="3"/>
</dbReference>
<keyword evidence="5" id="KW-0862">Zinc</keyword>
<proteinExistence type="predicted"/>
<evidence type="ECO:0000256" key="7">
    <source>
        <dbReference type="ARBA" id="ARBA00023163"/>
    </source>
</evidence>
<dbReference type="PROSITE" id="PS50157">
    <property type="entry name" value="ZINC_FINGER_C2H2_2"/>
    <property type="match status" value="13"/>
</dbReference>
<keyword evidence="2" id="KW-0479">Metal-binding</keyword>
<dbReference type="PANTHER" id="PTHR16515">
    <property type="entry name" value="PR DOMAIN ZINC FINGER PROTEIN"/>
    <property type="match status" value="1"/>
</dbReference>